<evidence type="ECO:0000313" key="3">
    <source>
        <dbReference type="Proteomes" id="UP001642260"/>
    </source>
</evidence>
<reference evidence="2 3" key="1">
    <citation type="submission" date="2022-03" db="EMBL/GenBank/DDBJ databases">
        <authorList>
            <person name="Macdonald S."/>
            <person name="Ahmed S."/>
            <person name="Newling K."/>
        </authorList>
    </citation>
    <scope>NUCLEOTIDE SEQUENCE [LARGE SCALE GENOMIC DNA]</scope>
</reference>
<evidence type="ECO:0000256" key="1">
    <source>
        <dbReference type="SAM" id="Phobius"/>
    </source>
</evidence>
<keyword evidence="1" id="KW-1133">Transmembrane helix</keyword>
<name>A0ABC8J376_ERUVS</name>
<dbReference type="AlphaFoldDB" id="A0ABC8J376"/>
<keyword evidence="1" id="KW-0472">Membrane</keyword>
<evidence type="ECO:0000313" key="2">
    <source>
        <dbReference type="EMBL" id="CAH8312014.1"/>
    </source>
</evidence>
<feature type="transmembrane region" description="Helical" evidence="1">
    <location>
        <begin position="16"/>
        <end position="36"/>
    </location>
</feature>
<dbReference type="Proteomes" id="UP001642260">
    <property type="component" value="Unassembled WGS sequence"/>
</dbReference>
<dbReference type="EMBL" id="CAKOAT010074155">
    <property type="protein sequence ID" value="CAH8312014.1"/>
    <property type="molecule type" value="Genomic_DNA"/>
</dbReference>
<protein>
    <submittedName>
        <fullName evidence="2">Uncharacterized protein</fullName>
    </submittedName>
</protein>
<comment type="caution">
    <text evidence="2">The sequence shown here is derived from an EMBL/GenBank/DDBJ whole genome shotgun (WGS) entry which is preliminary data.</text>
</comment>
<sequence length="171" mass="18551">MLPAALSTPPDIWCQIVARFLISLIIELAIFVASIVQGVQNQLGLTSEERLMLANLRVRAAPKNSYYRLDGSDPRESDCELLVLEWESRAPKSRVVTSLAGSSIRNGPVSLNPATGLAPGDIRSMVRSLVICLTHASEVRGAAKGFSSSFAEEARFLQELKTSPSEGEETH</sequence>
<proteinExistence type="predicted"/>
<gene>
    <name evidence="2" type="ORF">ERUC_LOCUS6105</name>
</gene>
<keyword evidence="3" id="KW-1185">Reference proteome</keyword>
<keyword evidence="1" id="KW-0812">Transmembrane</keyword>
<organism evidence="2 3">
    <name type="scientific">Eruca vesicaria subsp. sativa</name>
    <name type="common">Garden rocket</name>
    <name type="synonym">Eruca sativa</name>
    <dbReference type="NCBI Taxonomy" id="29727"/>
    <lineage>
        <taxon>Eukaryota</taxon>
        <taxon>Viridiplantae</taxon>
        <taxon>Streptophyta</taxon>
        <taxon>Embryophyta</taxon>
        <taxon>Tracheophyta</taxon>
        <taxon>Spermatophyta</taxon>
        <taxon>Magnoliopsida</taxon>
        <taxon>eudicotyledons</taxon>
        <taxon>Gunneridae</taxon>
        <taxon>Pentapetalae</taxon>
        <taxon>rosids</taxon>
        <taxon>malvids</taxon>
        <taxon>Brassicales</taxon>
        <taxon>Brassicaceae</taxon>
        <taxon>Brassiceae</taxon>
        <taxon>Eruca</taxon>
    </lineage>
</organism>
<accession>A0ABC8J376</accession>